<dbReference type="GO" id="GO:0004540">
    <property type="term" value="F:RNA nuclease activity"/>
    <property type="evidence" value="ECO:0007669"/>
    <property type="project" value="InterPro"/>
</dbReference>
<dbReference type="OrthoDB" id="1095544at2759"/>
<dbReference type="Pfam" id="PF01936">
    <property type="entry name" value="NYN"/>
    <property type="match status" value="1"/>
</dbReference>
<sequence length="209" mass="23237">MLGPGSGHGRVSKYFDLSKVETGVFWNMAECPIPEGMDITTLVGNITKSLKAEGFNGRITVYAYDHISHEERSYNDANVIASRLHSGDADANLRLTISSFLCWALRRPAPANIMVIVKDITVHSGIIRAFDRVTRKRYNCMVAQQVESREPFDDSIDKAWLWDHLAFGKPALSPPLTSSSTSHSQGDKSMQTQFMELKLKEISSDEADG</sequence>
<evidence type="ECO:0000259" key="1">
    <source>
        <dbReference type="Pfam" id="PF01936"/>
    </source>
</evidence>
<dbReference type="GO" id="GO:0010468">
    <property type="term" value="P:regulation of gene expression"/>
    <property type="evidence" value="ECO:0007669"/>
    <property type="project" value="InterPro"/>
</dbReference>
<reference evidence="2" key="1">
    <citation type="submission" date="2020-01" db="EMBL/GenBank/DDBJ databases">
        <authorList>
            <person name="Mishra B."/>
        </authorList>
    </citation>
    <scope>NUCLEOTIDE SEQUENCE [LARGE SCALE GENOMIC DNA]</scope>
</reference>
<comment type="caution">
    <text evidence="2">The sequence shown here is derived from an EMBL/GenBank/DDBJ whole genome shotgun (WGS) entry which is preliminary data.</text>
</comment>
<evidence type="ECO:0000313" key="3">
    <source>
        <dbReference type="Proteomes" id="UP000467841"/>
    </source>
</evidence>
<dbReference type="AlphaFoldDB" id="A0A6D2IN45"/>
<evidence type="ECO:0000313" key="2">
    <source>
        <dbReference type="EMBL" id="CAA7030522.1"/>
    </source>
</evidence>
<keyword evidence="3" id="KW-1185">Reference proteome</keyword>
<gene>
    <name evidence="2" type="ORF">MERR_LOCUS17757</name>
</gene>
<dbReference type="InterPro" id="IPR024768">
    <property type="entry name" value="Marf1"/>
</dbReference>
<feature type="domain" description="NYN" evidence="1">
    <location>
        <begin position="22"/>
        <end position="147"/>
    </location>
</feature>
<dbReference type="PANTHER" id="PTHR14379:SF3">
    <property type="entry name" value="MEIOSIS REGULATOR AND MRNA STABILITY FACTOR 1"/>
    <property type="match status" value="1"/>
</dbReference>
<dbReference type="Proteomes" id="UP000467841">
    <property type="component" value="Unassembled WGS sequence"/>
</dbReference>
<accession>A0A6D2IN45</accession>
<protein>
    <recommendedName>
        <fullName evidence="1">NYN domain-containing protein</fullName>
    </recommendedName>
</protein>
<proteinExistence type="predicted"/>
<dbReference type="EMBL" id="CACVBM020001096">
    <property type="protein sequence ID" value="CAA7030522.1"/>
    <property type="molecule type" value="Genomic_DNA"/>
</dbReference>
<name>A0A6D2IN45_9BRAS</name>
<dbReference type="CDD" id="cd10910">
    <property type="entry name" value="PIN_limkain_b1_N_like"/>
    <property type="match status" value="1"/>
</dbReference>
<dbReference type="PANTHER" id="PTHR14379">
    <property type="entry name" value="LIMKAIN B LKAP"/>
    <property type="match status" value="1"/>
</dbReference>
<dbReference type="InterPro" id="IPR021139">
    <property type="entry name" value="NYN"/>
</dbReference>
<organism evidence="2 3">
    <name type="scientific">Microthlaspi erraticum</name>
    <dbReference type="NCBI Taxonomy" id="1685480"/>
    <lineage>
        <taxon>Eukaryota</taxon>
        <taxon>Viridiplantae</taxon>
        <taxon>Streptophyta</taxon>
        <taxon>Embryophyta</taxon>
        <taxon>Tracheophyta</taxon>
        <taxon>Spermatophyta</taxon>
        <taxon>Magnoliopsida</taxon>
        <taxon>eudicotyledons</taxon>
        <taxon>Gunneridae</taxon>
        <taxon>Pentapetalae</taxon>
        <taxon>rosids</taxon>
        <taxon>malvids</taxon>
        <taxon>Brassicales</taxon>
        <taxon>Brassicaceae</taxon>
        <taxon>Coluteocarpeae</taxon>
        <taxon>Microthlaspi</taxon>
    </lineage>
</organism>
<dbReference type="GO" id="GO:0005777">
    <property type="term" value="C:peroxisome"/>
    <property type="evidence" value="ECO:0007669"/>
    <property type="project" value="InterPro"/>
</dbReference>